<evidence type="ECO:0000256" key="11">
    <source>
        <dbReference type="ARBA" id="ARBA00047944"/>
    </source>
</evidence>
<evidence type="ECO:0000256" key="7">
    <source>
        <dbReference type="ARBA" id="ARBA00022603"/>
    </source>
</evidence>
<evidence type="ECO:0000256" key="2">
    <source>
        <dbReference type="ARBA" id="ARBA00005528"/>
    </source>
</evidence>
<dbReference type="InterPro" id="IPR015947">
    <property type="entry name" value="PUA-like_sf"/>
</dbReference>
<keyword evidence="7 12" id="KW-0489">Methyltransferase</keyword>
<dbReference type="InterPro" id="IPR029028">
    <property type="entry name" value="Alpha/beta_knot_MTases"/>
</dbReference>
<dbReference type="PANTHER" id="PTHR30027">
    <property type="entry name" value="RIBOSOMAL RNA SMALL SUBUNIT METHYLTRANSFERASE E"/>
    <property type="match status" value="1"/>
</dbReference>
<evidence type="ECO:0000313" key="16">
    <source>
        <dbReference type="Proteomes" id="UP000184079"/>
    </source>
</evidence>
<keyword evidence="5 12" id="KW-0963">Cytoplasm</keyword>
<gene>
    <name evidence="15" type="ORF">SAMN05421807_101318</name>
</gene>
<dbReference type="Gene3D" id="3.40.1280.10">
    <property type="match status" value="1"/>
</dbReference>
<dbReference type="InterPro" id="IPR006700">
    <property type="entry name" value="RsmE"/>
</dbReference>
<dbReference type="PANTHER" id="PTHR30027:SF3">
    <property type="entry name" value="16S RRNA (URACIL(1498)-N(3))-METHYLTRANSFERASE"/>
    <property type="match status" value="1"/>
</dbReference>
<dbReference type="CDD" id="cd18084">
    <property type="entry name" value="RsmE-like"/>
    <property type="match status" value="1"/>
</dbReference>
<reference evidence="16" key="1">
    <citation type="submission" date="2016-11" db="EMBL/GenBank/DDBJ databases">
        <authorList>
            <person name="Varghese N."/>
            <person name="Submissions S."/>
        </authorList>
    </citation>
    <scope>NUCLEOTIDE SEQUENCE [LARGE SCALE GENOMIC DNA]</scope>
    <source>
        <strain evidence="16">CGMCC 1.6496</strain>
    </source>
</reference>
<evidence type="ECO:0000256" key="10">
    <source>
        <dbReference type="ARBA" id="ARBA00025699"/>
    </source>
</evidence>
<name>A0A1M5LZD8_9BACI</name>
<comment type="similarity">
    <text evidence="2 12">Belongs to the RNA methyltransferase RsmE family.</text>
</comment>
<evidence type="ECO:0000256" key="1">
    <source>
        <dbReference type="ARBA" id="ARBA00004496"/>
    </source>
</evidence>
<dbReference type="GO" id="GO:0070475">
    <property type="term" value="P:rRNA base methylation"/>
    <property type="evidence" value="ECO:0007669"/>
    <property type="project" value="TreeGrafter"/>
</dbReference>
<dbReference type="EC" id="2.1.1.193" evidence="3 12"/>
<dbReference type="Gene3D" id="2.40.240.20">
    <property type="entry name" value="Hypothetical PUA domain-like, domain 1"/>
    <property type="match status" value="1"/>
</dbReference>
<keyword evidence="6 12" id="KW-0698">rRNA processing</keyword>
<dbReference type="SUPFAM" id="SSF75217">
    <property type="entry name" value="alpha/beta knot"/>
    <property type="match status" value="1"/>
</dbReference>
<dbReference type="NCBIfam" id="TIGR00046">
    <property type="entry name" value="RsmE family RNA methyltransferase"/>
    <property type="match status" value="1"/>
</dbReference>
<evidence type="ECO:0000256" key="9">
    <source>
        <dbReference type="ARBA" id="ARBA00022691"/>
    </source>
</evidence>
<evidence type="ECO:0000256" key="3">
    <source>
        <dbReference type="ARBA" id="ARBA00012328"/>
    </source>
</evidence>
<feature type="domain" description="Ribosomal RNA small subunit methyltransferase E methyltransferase" evidence="13">
    <location>
        <begin position="73"/>
        <end position="242"/>
    </location>
</feature>
<comment type="catalytic activity">
    <reaction evidence="11 12">
        <text>uridine(1498) in 16S rRNA + S-adenosyl-L-methionine = N(3)-methyluridine(1498) in 16S rRNA + S-adenosyl-L-homocysteine + H(+)</text>
        <dbReference type="Rhea" id="RHEA:42920"/>
        <dbReference type="Rhea" id="RHEA-COMP:10283"/>
        <dbReference type="Rhea" id="RHEA-COMP:10284"/>
        <dbReference type="ChEBI" id="CHEBI:15378"/>
        <dbReference type="ChEBI" id="CHEBI:57856"/>
        <dbReference type="ChEBI" id="CHEBI:59789"/>
        <dbReference type="ChEBI" id="CHEBI:65315"/>
        <dbReference type="ChEBI" id="CHEBI:74502"/>
        <dbReference type="EC" id="2.1.1.193"/>
    </reaction>
</comment>
<accession>A0A1M5LZD8</accession>
<evidence type="ECO:0000313" key="15">
    <source>
        <dbReference type="EMBL" id="SHG70290.1"/>
    </source>
</evidence>
<dbReference type="AlphaFoldDB" id="A0A1M5LZD8"/>
<dbReference type="InterPro" id="IPR046886">
    <property type="entry name" value="RsmE_MTase_dom"/>
</dbReference>
<dbReference type="NCBIfam" id="NF008692">
    <property type="entry name" value="PRK11713.1-5"/>
    <property type="match status" value="1"/>
</dbReference>
<dbReference type="RefSeq" id="WP_073004488.1">
    <property type="nucleotide sequence ID" value="NZ_FQXD01000001.1"/>
</dbReference>
<feature type="domain" description="Ribosomal RNA small subunit methyltransferase E PUA-like" evidence="14">
    <location>
        <begin position="18"/>
        <end position="56"/>
    </location>
</feature>
<organism evidence="15 16">
    <name type="scientific">Virgibacillus chiguensis</name>
    <dbReference type="NCBI Taxonomy" id="411959"/>
    <lineage>
        <taxon>Bacteria</taxon>
        <taxon>Bacillati</taxon>
        <taxon>Bacillota</taxon>
        <taxon>Bacilli</taxon>
        <taxon>Bacillales</taxon>
        <taxon>Bacillaceae</taxon>
        <taxon>Virgibacillus</taxon>
    </lineage>
</organism>
<proteinExistence type="inferred from homology"/>
<dbReference type="GO" id="GO:0070042">
    <property type="term" value="F:rRNA (uridine-N3-)-methyltransferase activity"/>
    <property type="evidence" value="ECO:0007669"/>
    <property type="project" value="TreeGrafter"/>
</dbReference>
<evidence type="ECO:0000259" key="13">
    <source>
        <dbReference type="Pfam" id="PF04452"/>
    </source>
</evidence>
<dbReference type="InterPro" id="IPR046887">
    <property type="entry name" value="RsmE_PUA-like"/>
</dbReference>
<dbReference type="PIRSF" id="PIRSF015601">
    <property type="entry name" value="MTase_slr0722"/>
    <property type="match status" value="1"/>
</dbReference>
<dbReference type="InterPro" id="IPR029026">
    <property type="entry name" value="tRNA_m1G_MTases_N"/>
</dbReference>
<dbReference type="Pfam" id="PF20260">
    <property type="entry name" value="PUA_4"/>
    <property type="match status" value="1"/>
</dbReference>
<keyword evidence="8 12" id="KW-0808">Transferase</keyword>
<dbReference type="SUPFAM" id="SSF88697">
    <property type="entry name" value="PUA domain-like"/>
    <property type="match status" value="1"/>
</dbReference>
<dbReference type="GO" id="GO:0005737">
    <property type="term" value="C:cytoplasm"/>
    <property type="evidence" value="ECO:0007669"/>
    <property type="project" value="UniProtKB-SubCell"/>
</dbReference>
<evidence type="ECO:0000256" key="8">
    <source>
        <dbReference type="ARBA" id="ARBA00022679"/>
    </source>
</evidence>
<evidence type="ECO:0000256" key="4">
    <source>
        <dbReference type="ARBA" id="ARBA00013673"/>
    </source>
</evidence>
<dbReference type="EMBL" id="FQXD01000001">
    <property type="protein sequence ID" value="SHG70290.1"/>
    <property type="molecule type" value="Genomic_DNA"/>
</dbReference>
<evidence type="ECO:0000256" key="6">
    <source>
        <dbReference type="ARBA" id="ARBA00022552"/>
    </source>
</evidence>
<dbReference type="Proteomes" id="UP000184079">
    <property type="component" value="Unassembled WGS sequence"/>
</dbReference>
<comment type="subcellular location">
    <subcellularLocation>
        <location evidence="1 12">Cytoplasm</location>
    </subcellularLocation>
</comment>
<evidence type="ECO:0000259" key="14">
    <source>
        <dbReference type="Pfam" id="PF20260"/>
    </source>
</evidence>
<sequence>MQRYFVPAHTWADKTIKITGDDAHHIMRVMRFQVGDEIICNHPDGQAAICKITILDNQVVFADIVSWLNDRTELPVNVAIAQALPKSDKLEWVLQKGTELGANCFLPFQAARSIVKWDEKRKDKKLKRWHKIVKEASEQSHRNKIPTVEPCRGLKEVIEVGKNFDVMLFAYEEEAKADHYQSLGSVLQRIQNRQSILICIGPEGGFSNEEANMLKENKFKPVRLGPRILRAETAALYTLASISYHFEEMRCS</sequence>
<evidence type="ECO:0000256" key="5">
    <source>
        <dbReference type="ARBA" id="ARBA00022490"/>
    </source>
</evidence>
<evidence type="ECO:0000256" key="12">
    <source>
        <dbReference type="PIRNR" id="PIRNR015601"/>
    </source>
</evidence>
<dbReference type="NCBIfam" id="NF008691">
    <property type="entry name" value="PRK11713.1-4"/>
    <property type="match status" value="1"/>
</dbReference>
<keyword evidence="9 12" id="KW-0949">S-adenosyl-L-methionine</keyword>
<dbReference type="Pfam" id="PF04452">
    <property type="entry name" value="Methyltrans_RNA"/>
    <property type="match status" value="1"/>
</dbReference>
<dbReference type="OrthoDB" id="9815641at2"/>
<comment type="function">
    <text evidence="10 12">Specifically methylates the N3 position of the uracil ring of uridine 1498 (m3U1498) in 16S rRNA. Acts on the fully assembled 30S ribosomal subunit.</text>
</comment>
<keyword evidence="16" id="KW-1185">Reference proteome</keyword>
<protein>
    <recommendedName>
        <fullName evidence="4 12">Ribosomal RNA small subunit methyltransferase E</fullName>
        <ecNumber evidence="3 12">2.1.1.193</ecNumber>
    </recommendedName>
</protein>